<organism evidence="3 4">
    <name type="scientific">Dichotomicrobium thermohalophilum</name>
    <dbReference type="NCBI Taxonomy" id="933063"/>
    <lineage>
        <taxon>Bacteria</taxon>
        <taxon>Pseudomonadati</taxon>
        <taxon>Pseudomonadota</taxon>
        <taxon>Alphaproteobacteria</taxon>
        <taxon>Hyphomicrobiales</taxon>
        <taxon>Hyphomicrobiaceae</taxon>
        <taxon>Dichotomicrobium</taxon>
    </lineage>
</organism>
<dbReference type="Gene3D" id="3.30.420.150">
    <property type="entry name" value="Exopolyphosphatase. Domain 2"/>
    <property type="match status" value="1"/>
</dbReference>
<dbReference type="RefSeq" id="WP_119061590.1">
    <property type="nucleotide sequence ID" value="NZ_QXDF01000001.1"/>
</dbReference>
<evidence type="ECO:0000259" key="2">
    <source>
        <dbReference type="Pfam" id="PF21697"/>
    </source>
</evidence>
<evidence type="ECO:0000313" key="3">
    <source>
        <dbReference type="EMBL" id="RIA56833.1"/>
    </source>
</evidence>
<dbReference type="SUPFAM" id="SSF109604">
    <property type="entry name" value="HD-domain/PDEase-like"/>
    <property type="match status" value="1"/>
</dbReference>
<dbReference type="EMBL" id="QXDF01000001">
    <property type="protein sequence ID" value="RIA56833.1"/>
    <property type="molecule type" value="Genomic_DNA"/>
</dbReference>
<dbReference type="CDD" id="cd24052">
    <property type="entry name" value="ASKHA_NBD_HpPPX-GppA-like"/>
    <property type="match status" value="1"/>
</dbReference>
<keyword evidence="4" id="KW-1185">Reference proteome</keyword>
<name>A0A397Q779_9HYPH</name>
<dbReference type="SUPFAM" id="SSF53067">
    <property type="entry name" value="Actin-like ATPase domain"/>
    <property type="match status" value="2"/>
</dbReference>
<evidence type="ECO:0000259" key="1">
    <source>
        <dbReference type="Pfam" id="PF02541"/>
    </source>
</evidence>
<reference evidence="3 4" key="1">
    <citation type="submission" date="2018-08" db="EMBL/GenBank/DDBJ databases">
        <title>Genomic Encyclopedia of Archaeal and Bacterial Type Strains, Phase II (KMG-II): from individual species to whole genera.</title>
        <authorList>
            <person name="Goeker M."/>
        </authorList>
    </citation>
    <scope>NUCLEOTIDE SEQUENCE [LARGE SCALE GENOMIC DNA]</scope>
    <source>
        <strain evidence="3 4">DSM 5002</strain>
    </source>
</reference>
<accession>A0A397Q779</accession>
<dbReference type="Pfam" id="PF02541">
    <property type="entry name" value="Ppx-GppA"/>
    <property type="match status" value="1"/>
</dbReference>
<dbReference type="OrthoDB" id="3698573at2"/>
<dbReference type="InterPro" id="IPR048951">
    <property type="entry name" value="Ppx_C"/>
</dbReference>
<sequence length="529" mass="59179">MQQDDRPRFDRRKPVAVIDIGSNSVRLVIFEGLTRSPTQLHNESVTCRLGSGVARTGRMKDENVARALDTLRRFRALITHMGVKMFHPFATAAVRIAANGDEFIAAAERICGTRIEILSDVREAELTANGILSGFMNADGLAGDIGGRSLELVEIRERNIRLDNPRPRSLALGHLYMHEAYGDDFNAGKTEADRALSEVDWLDLGKDRPFYAIGGEWRAIARLHMVKTGYPLRIYHGYQIDADEAQRFTRDVVKSANGAIPGIDQISRNRRDTIRHACLVMWRLLKRVKPSRVVISAFGVREGLHYTLLEEKERARDPLVAACEDAAVIGGRSLDYVRELCDWTDNLFALVGHEETAEERRLRRAACLLSDVGWRAHPDYRGEQSLNLSAHWAVAGTDHPGRLFIALANYYRHEGSLKGELSPLFRNLLAQSPDGERAHERARILGSAMRVAYIISAGTPGIISRTPLEVVDGRLTLNLPPKFREFDGERVRQRLDQLASVLNLDSSINADAADMRAPRLVSALTDKLR</sequence>
<dbReference type="InterPro" id="IPR003695">
    <property type="entry name" value="Ppx_GppA_N"/>
</dbReference>
<dbReference type="Gene3D" id="3.30.420.40">
    <property type="match status" value="1"/>
</dbReference>
<protein>
    <submittedName>
        <fullName evidence="3">Exopolyphosphatase/guanosine-5'-triphosphate, 3'-diphosphate pyrophosphatase</fullName>
    </submittedName>
</protein>
<feature type="domain" description="Exopolyphosphatase C-terminal" evidence="2">
    <location>
        <begin position="319"/>
        <end position="501"/>
    </location>
</feature>
<evidence type="ECO:0000313" key="4">
    <source>
        <dbReference type="Proteomes" id="UP000266273"/>
    </source>
</evidence>
<dbReference type="PANTHER" id="PTHR30005">
    <property type="entry name" value="EXOPOLYPHOSPHATASE"/>
    <property type="match status" value="1"/>
</dbReference>
<feature type="domain" description="Ppx/GppA phosphatase N-terminal" evidence="1">
    <location>
        <begin position="34"/>
        <end position="310"/>
    </location>
</feature>
<dbReference type="Pfam" id="PF21697">
    <property type="entry name" value="Ppx_C"/>
    <property type="match status" value="1"/>
</dbReference>
<dbReference type="InterPro" id="IPR050273">
    <property type="entry name" value="GppA/Ppx_hydrolase"/>
</dbReference>
<comment type="caution">
    <text evidence="3">The sequence shown here is derived from an EMBL/GenBank/DDBJ whole genome shotgun (WGS) entry which is preliminary data.</text>
</comment>
<dbReference type="AlphaFoldDB" id="A0A397Q779"/>
<proteinExistence type="predicted"/>
<dbReference type="InterPro" id="IPR043129">
    <property type="entry name" value="ATPase_NBD"/>
</dbReference>
<dbReference type="GO" id="GO:0016462">
    <property type="term" value="F:pyrophosphatase activity"/>
    <property type="evidence" value="ECO:0007669"/>
    <property type="project" value="TreeGrafter"/>
</dbReference>
<gene>
    <name evidence="3" type="ORF">BXY53_1946</name>
</gene>
<dbReference type="Gene3D" id="1.10.3210.10">
    <property type="entry name" value="Hypothetical protein af1432"/>
    <property type="match status" value="1"/>
</dbReference>
<dbReference type="PANTHER" id="PTHR30005:SF0">
    <property type="entry name" value="RETROGRADE REGULATION PROTEIN 2"/>
    <property type="match status" value="1"/>
</dbReference>
<dbReference type="Proteomes" id="UP000266273">
    <property type="component" value="Unassembled WGS sequence"/>
</dbReference>